<dbReference type="SUPFAM" id="SSF141868">
    <property type="entry name" value="EAL domain-like"/>
    <property type="match status" value="1"/>
</dbReference>
<feature type="transmembrane region" description="Helical" evidence="2">
    <location>
        <begin position="167"/>
        <end position="187"/>
    </location>
</feature>
<keyword evidence="8" id="KW-1185">Reference proteome</keyword>
<sequence length="1166" mass="133232">MDKPLFKNLLFFALLAVLGLLGNIFNVEMFFGVNQIFGSIFALLAVWRFGPWVGSLCAILIHSYTIMLWGHPYAFYGFVLEALTVGLLLRWRISNIFTADLLFWLLGGIWLVPLFYGQFMALPETQVTLIMLKQPVNGLLNALLAALLVVVLIRWNKSERRRKKVSLRNLLFTLLMTMIGFSLFMVANLTSRYAFEHFQTKMLTDLQIFGQYMQNELSQFGKRHVDEMRHLYLLNKQGKMLFTLNPAYKIDAMWRVSAQGSELLAGKAHLQNLPLPQLDNRPCNDNLLLWSKHKRLYLMVKVNNHCLVSTLKTNVLNQFLHEHTLSPEHQIYILEQRQVIASSNDNKDNGVIENLLLTGKKQSISQHIFHLLPAGNIPKMKHWKLSHYIYRLAPCANNDWSIYILASLSSNIDSLQQIYIFTFQVILVLILFLSLLSFVLVEYLSHAMGRLTTLTSNLPHKLEQREPIIWPESTIQEIMDLSSNFSQLTDTLAGIFKESEERYQKLFSSSQDAILVLDYPALTVIDYNPIASSLLGSALSRNKTTNLEQFFKELPPSLLDFNQDINEQICWLHKADDDLIPVRLDTQYHTYHNNEVLLLSIRDISHEIKAKEQFQLISVVFETTAEGIMVTDANSNILMVNCGFSAITGYSSEEVIGKNPNTLHSGWQDKIFYQEMWATLKHKGQWRGELWNRRKNGELYAEWLSIYQVTDQQGQASNYVGVFSDITEKKQAQDKINQLAYYDTLTGLPNRQLFHDRFEHAIAMSKRRESIVALMFIDLDNFKGVNDTLGHQAGDFLLKQIGERIHSNIRSSDTLARIGGDEFTVILENIHGKTHVAKIAADIMQAIAQPIQIEETEVFSSCSIGICFYPDDANSVEHLMQYADTAMYRAKEQGKNRFQFYTASMNTAALEQLQIEQRLRGAVERNQLSLHYQPQVSIAEGHIIGVEALLRWKDPELGFVSPDKFIPIAERTGLMGDIERWVLTTGATQKRLWMAQGIDIGMSLNISNHQFRKHDFVEQTIEAIQQSGIQCQHFDLELTERIVMDNEESHEKIVQLKAAGFKLSLDDFGTGQSSLGHLKRFNIDKLKIDKSFVDDIPEDSQSCDIARAITSLAQAMNMETVAEGVESTAQLKFLQELGCINFQGYLFSKAVSADELEQLWKTYAKV</sequence>
<dbReference type="EC" id="3.1.4.52" evidence="7"/>
<name>A0A1H6FEC5_9GAMM</name>
<dbReference type="PROSITE" id="PS50883">
    <property type="entry name" value="EAL"/>
    <property type="match status" value="1"/>
</dbReference>
<evidence type="ECO:0000259" key="5">
    <source>
        <dbReference type="PROSITE" id="PS50883"/>
    </source>
</evidence>
<feature type="transmembrane region" description="Helical" evidence="2">
    <location>
        <begin position="6"/>
        <end position="25"/>
    </location>
</feature>
<dbReference type="Pfam" id="PF13426">
    <property type="entry name" value="PAS_9"/>
    <property type="match status" value="1"/>
</dbReference>
<dbReference type="PROSITE" id="PS50112">
    <property type="entry name" value="PAS"/>
    <property type="match status" value="2"/>
</dbReference>
<reference evidence="7 8" key="1">
    <citation type="submission" date="2016-10" db="EMBL/GenBank/DDBJ databases">
        <authorList>
            <person name="de Groot N.N."/>
        </authorList>
    </citation>
    <scope>NUCLEOTIDE SEQUENCE [LARGE SCALE GENOMIC DNA]</scope>
    <source>
        <strain evidence="7">MBHS1</strain>
    </source>
</reference>
<feature type="domain" description="EAL" evidence="5">
    <location>
        <begin position="912"/>
        <end position="1164"/>
    </location>
</feature>
<dbReference type="InterPro" id="IPR000014">
    <property type="entry name" value="PAS"/>
</dbReference>
<feature type="domain" description="PAS" evidence="3">
    <location>
        <begin position="499"/>
        <end position="536"/>
    </location>
</feature>
<dbReference type="EMBL" id="FMSV02000538">
    <property type="protein sequence ID" value="SEH07689.1"/>
    <property type="molecule type" value="Genomic_DNA"/>
</dbReference>
<keyword evidence="2" id="KW-0812">Transmembrane</keyword>
<dbReference type="PROSITE" id="PS50887">
    <property type="entry name" value="GGDEF"/>
    <property type="match status" value="1"/>
</dbReference>
<feature type="transmembrane region" description="Helical" evidence="2">
    <location>
        <begin position="101"/>
        <end position="119"/>
    </location>
</feature>
<dbReference type="InterPro" id="IPR001610">
    <property type="entry name" value="PAC"/>
</dbReference>
<dbReference type="SUPFAM" id="SSF55073">
    <property type="entry name" value="Nucleotide cyclase"/>
    <property type="match status" value="1"/>
</dbReference>
<dbReference type="GO" id="GO:0071111">
    <property type="term" value="F:cyclic-guanylate-specific phosphodiesterase activity"/>
    <property type="evidence" value="ECO:0007669"/>
    <property type="project" value="UniProtKB-EC"/>
</dbReference>
<evidence type="ECO:0000259" key="4">
    <source>
        <dbReference type="PROSITE" id="PS50113"/>
    </source>
</evidence>
<dbReference type="CDD" id="cd00130">
    <property type="entry name" value="PAS"/>
    <property type="match status" value="1"/>
</dbReference>
<evidence type="ECO:0000259" key="6">
    <source>
        <dbReference type="PROSITE" id="PS50887"/>
    </source>
</evidence>
<dbReference type="SMART" id="SM00267">
    <property type="entry name" value="GGDEF"/>
    <property type="match status" value="1"/>
</dbReference>
<dbReference type="SMART" id="SM00091">
    <property type="entry name" value="PAS"/>
    <property type="match status" value="2"/>
</dbReference>
<gene>
    <name evidence="7" type="primary">gmr_3</name>
    <name evidence="7" type="ORF">MBHS_03574</name>
</gene>
<dbReference type="SUPFAM" id="SSF55785">
    <property type="entry name" value="PYP-like sensor domain (PAS domain)"/>
    <property type="match status" value="2"/>
</dbReference>
<dbReference type="Gene3D" id="3.20.20.450">
    <property type="entry name" value="EAL domain"/>
    <property type="match status" value="1"/>
</dbReference>
<evidence type="ECO:0000313" key="7">
    <source>
        <dbReference type="EMBL" id="SEH07689.1"/>
    </source>
</evidence>
<dbReference type="InterPro" id="IPR000700">
    <property type="entry name" value="PAS-assoc_C"/>
</dbReference>
<evidence type="ECO:0000259" key="3">
    <source>
        <dbReference type="PROSITE" id="PS50112"/>
    </source>
</evidence>
<dbReference type="NCBIfam" id="TIGR00229">
    <property type="entry name" value="sensory_box"/>
    <property type="match status" value="1"/>
</dbReference>
<dbReference type="Pfam" id="PF13188">
    <property type="entry name" value="PAS_8"/>
    <property type="match status" value="1"/>
</dbReference>
<organism evidence="7 8">
    <name type="scientific">Candidatus Venteria ishoeyi</name>
    <dbReference type="NCBI Taxonomy" id="1899563"/>
    <lineage>
        <taxon>Bacteria</taxon>
        <taxon>Pseudomonadati</taxon>
        <taxon>Pseudomonadota</taxon>
        <taxon>Gammaproteobacteria</taxon>
        <taxon>Thiotrichales</taxon>
        <taxon>Thiotrichaceae</taxon>
        <taxon>Venteria</taxon>
    </lineage>
</organism>
<dbReference type="Gene3D" id="3.30.450.20">
    <property type="entry name" value="PAS domain"/>
    <property type="match status" value="2"/>
</dbReference>
<dbReference type="SMART" id="SM00086">
    <property type="entry name" value="PAC"/>
    <property type="match status" value="2"/>
</dbReference>
<protein>
    <submittedName>
        <fullName evidence="7">Cyclic di-GMP phosphodiesterase Gmr</fullName>
        <ecNumber evidence="7">3.1.4.52</ecNumber>
    </submittedName>
</protein>
<dbReference type="Proteomes" id="UP000236724">
    <property type="component" value="Unassembled WGS sequence"/>
</dbReference>
<keyword evidence="7" id="KW-0378">Hydrolase</keyword>
<keyword evidence="2" id="KW-0472">Membrane</keyword>
<accession>A0A1H6FEC5</accession>
<dbReference type="Gene3D" id="3.30.70.270">
    <property type="match status" value="1"/>
</dbReference>
<feature type="transmembrane region" description="Helical" evidence="2">
    <location>
        <begin position="73"/>
        <end position="89"/>
    </location>
</feature>
<evidence type="ECO:0000313" key="8">
    <source>
        <dbReference type="Proteomes" id="UP000236724"/>
    </source>
</evidence>
<evidence type="ECO:0000256" key="2">
    <source>
        <dbReference type="SAM" id="Phobius"/>
    </source>
</evidence>
<dbReference type="Pfam" id="PF00990">
    <property type="entry name" value="GGDEF"/>
    <property type="match status" value="1"/>
</dbReference>
<keyword evidence="2" id="KW-1133">Transmembrane helix</keyword>
<dbReference type="InterPro" id="IPR043128">
    <property type="entry name" value="Rev_trsase/Diguanyl_cyclase"/>
</dbReference>
<dbReference type="OrthoDB" id="9813913at2"/>
<feature type="transmembrane region" description="Helical" evidence="2">
    <location>
        <begin position="139"/>
        <end position="155"/>
    </location>
</feature>
<dbReference type="InterPro" id="IPR052155">
    <property type="entry name" value="Biofilm_reg_signaling"/>
</dbReference>
<dbReference type="NCBIfam" id="TIGR00254">
    <property type="entry name" value="GGDEF"/>
    <property type="match status" value="1"/>
</dbReference>
<comment type="cofactor">
    <cofactor evidence="1">
        <name>Mg(2+)</name>
        <dbReference type="ChEBI" id="CHEBI:18420"/>
    </cofactor>
</comment>
<dbReference type="InterPro" id="IPR035919">
    <property type="entry name" value="EAL_sf"/>
</dbReference>
<dbReference type="CDD" id="cd01949">
    <property type="entry name" value="GGDEF"/>
    <property type="match status" value="1"/>
</dbReference>
<proteinExistence type="predicted"/>
<dbReference type="PANTHER" id="PTHR44757">
    <property type="entry name" value="DIGUANYLATE CYCLASE DGCP"/>
    <property type="match status" value="1"/>
</dbReference>
<dbReference type="SMART" id="SM00052">
    <property type="entry name" value="EAL"/>
    <property type="match status" value="1"/>
</dbReference>
<feature type="domain" description="PAS" evidence="3">
    <location>
        <begin position="613"/>
        <end position="659"/>
    </location>
</feature>
<dbReference type="CDD" id="cd01948">
    <property type="entry name" value="EAL"/>
    <property type="match status" value="1"/>
</dbReference>
<dbReference type="Pfam" id="PF00563">
    <property type="entry name" value="EAL"/>
    <property type="match status" value="1"/>
</dbReference>
<dbReference type="InterPro" id="IPR001633">
    <property type="entry name" value="EAL_dom"/>
</dbReference>
<dbReference type="InterPro" id="IPR000160">
    <property type="entry name" value="GGDEF_dom"/>
</dbReference>
<dbReference type="AlphaFoldDB" id="A0A1H6FEC5"/>
<dbReference type="InterPro" id="IPR035965">
    <property type="entry name" value="PAS-like_dom_sf"/>
</dbReference>
<dbReference type="PROSITE" id="PS50113">
    <property type="entry name" value="PAC"/>
    <property type="match status" value="1"/>
</dbReference>
<feature type="transmembrane region" description="Helical" evidence="2">
    <location>
        <begin position="37"/>
        <end position="61"/>
    </location>
</feature>
<dbReference type="FunFam" id="3.30.70.270:FF:000001">
    <property type="entry name" value="Diguanylate cyclase domain protein"/>
    <property type="match status" value="1"/>
</dbReference>
<evidence type="ECO:0000256" key="1">
    <source>
        <dbReference type="ARBA" id="ARBA00001946"/>
    </source>
</evidence>
<feature type="domain" description="GGDEF" evidence="6">
    <location>
        <begin position="770"/>
        <end position="903"/>
    </location>
</feature>
<dbReference type="InterPro" id="IPR029787">
    <property type="entry name" value="Nucleotide_cyclase"/>
</dbReference>
<feature type="domain" description="PAC" evidence="4">
    <location>
        <begin position="686"/>
        <end position="738"/>
    </location>
</feature>
<feature type="transmembrane region" description="Helical" evidence="2">
    <location>
        <begin position="418"/>
        <end position="441"/>
    </location>
</feature>
<dbReference type="PANTHER" id="PTHR44757:SF2">
    <property type="entry name" value="BIOFILM ARCHITECTURE MAINTENANCE PROTEIN MBAA"/>
    <property type="match status" value="1"/>
</dbReference>